<accession>A0A6J5TDN2</accession>
<proteinExistence type="predicted"/>
<sequence>MRPWNITKYNLPFLIQKLESLDPTKQWQIVIQESKTKRSLEQNSRLWSLYKSVGDFVGYTPDEIHSIMAFKFLRGQKQVGEKVEEYLMSTTQLNTEQMAEYQSNIEIWASQMGWSWND</sequence>
<evidence type="ECO:0008006" key="3">
    <source>
        <dbReference type="Google" id="ProtNLM"/>
    </source>
</evidence>
<organism evidence="2">
    <name type="scientific">uncultured Caudovirales phage</name>
    <dbReference type="NCBI Taxonomy" id="2100421"/>
    <lineage>
        <taxon>Viruses</taxon>
        <taxon>Duplodnaviria</taxon>
        <taxon>Heunggongvirae</taxon>
        <taxon>Uroviricota</taxon>
        <taxon>Caudoviricetes</taxon>
        <taxon>Peduoviridae</taxon>
        <taxon>Maltschvirus</taxon>
        <taxon>Maltschvirus maltsch</taxon>
    </lineage>
</organism>
<dbReference type="InterPro" id="IPR036619">
    <property type="entry name" value="NinB_sf"/>
</dbReference>
<dbReference type="Gene3D" id="1.10.3790.10">
    <property type="entry name" value="NinB"/>
    <property type="match status" value="1"/>
</dbReference>
<dbReference type="SUPFAM" id="SSF103370">
    <property type="entry name" value="NinB"/>
    <property type="match status" value="1"/>
</dbReference>
<name>A0A6J5TDN2_9CAUD</name>
<dbReference type="EMBL" id="LR796275">
    <property type="protein sequence ID" value="CAB4133837.1"/>
    <property type="molecule type" value="Genomic_DNA"/>
</dbReference>
<protein>
    <recommendedName>
        <fullName evidence="3">Recombinase NinB</fullName>
    </recommendedName>
</protein>
<reference evidence="2" key="1">
    <citation type="submission" date="2020-05" db="EMBL/GenBank/DDBJ databases">
        <authorList>
            <person name="Chiriac C."/>
            <person name="Salcher M."/>
            <person name="Ghai R."/>
            <person name="Kavagutti S V."/>
        </authorList>
    </citation>
    <scope>NUCLEOTIDE SEQUENCE</scope>
</reference>
<gene>
    <name evidence="1" type="ORF">UFOVP263_19</name>
    <name evidence="2" type="ORF">UFOVP91_44</name>
</gene>
<evidence type="ECO:0000313" key="1">
    <source>
        <dbReference type="EMBL" id="CAB4133837.1"/>
    </source>
</evidence>
<evidence type="ECO:0000313" key="2">
    <source>
        <dbReference type="EMBL" id="CAB4242106.1"/>
    </source>
</evidence>
<dbReference type="EMBL" id="LR797827">
    <property type="protein sequence ID" value="CAB4242106.1"/>
    <property type="molecule type" value="Genomic_DNA"/>
</dbReference>